<reference evidence="1 2" key="1">
    <citation type="submission" date="2015-05" db="EMBL/GenBank/DDBJ databases">
        <title>A genomic and transcriptomic approach to investigate the blue pigment phenotype in Pseudomonas fluorescens.</title>
        <authorList>
            <person name="Andreani N.A."/>
            <person name="Cardazzo B."/>
        </authorList>
    </citation>
    <scope>NUCLEOTIDE SEQUENCE [LARGE SCALE GENOMIC DNA]</scope>
    <source>
        <strain evidence="1 2">Ps_40</strain>
    </source>
</reference>
<name>A0A109KK23_PSEFL</name>
<proteinExistence type="predicted"/>
<dbReference type="Proteomes" id="UP000063434">
    <property type="component" value="Unassembled WGS sequence"/>
</dbReference>
<evidence type="ECO:0000313" key="2">
    <source>
        <dbReference type="Proteomes" id="UP000063434"/>
    </source>
</evidence>
<dbReference type="PATRIC" id="fig|294.195.peg.5714"/>
<comment type="caution">
    <text evidence="1">The sequence shown here is derived from an EMBL/GenBank/DDBJ whole genome shotgun (WGS) entry which is preliminary data.</text>
</comment>
<protein>
    <submittedName>
        <fullName evidence="1">Uncharacterized protein</fullName>
    </submittedName>
</protein>
<evidence type="ECO:0000313" key="1">
    <source>
        <dbReference type="EMBL" id="KWV70670.1"/>
    </source>
</evidence>
<gene>
    <name evidence="1" type="ORF">PFL603g_05348</name>
</gene>
<organism evidence="1 2">
    <name type="scientific">Pseudomonas fluorescens</name>
    <dbReference type="NCBI Taxonomy" id="294"/>
    <lineage>
        <taxon>Bacteria</taxon>
        <taxon>Pseudomonadati</taxon>
        <taxon>Pseudomonadota</taxon>
        <taxon>Gammaproteobacteria</taxon>
        <taxon>Pseudomonadales</taxon>
        <taxon>Pseudomonadaceae</taxon>
        <taxon>Pseudomonas</taxon>
    </lineage>
</organism>
<sequence>MQAVAFEVTDDAAVEVDLVQVAAAVVQAVEPTAVGQLRLDQVAELIVVVVQAAGGALFDEQLAARVVGEGQCLGGFVIADEGDSGELVQRVIGVFGATIIGLFQQQATHCIAFESMHN</sequence>
<dbReference type="EMBL" id="LCYC01000062">
    <property type="protein sequence ID" value="KWV70670.1"/>
    <property type="molecule type" value="Genomic_DNA"/>
</dbReference>
<accession>A0A109KK23</accession>
<dbReference type="AlphaFoldDB" id="A0A109KK23"/>